<feature type="domain" description="SnoaL-like" evidence="1">
    <location>
        <begin position="12"/>
        <end position="112"/>
    </location>
</feature>
<dbReference type="InterPro" id="IPR037401">
    <property type="entry name" value="SnoaL-like"/>
</dbReference>
<evidence type="ECO:0000313" key="3">
    <source>
        <dbReference type="Proteomes" id="UP000679779"/>
    </source>
</evidence>
<dbReference type="Pfam" id="PF12680">
    <property type="entry name" value="SnoaL_2"/>
    <property type="match status" value="1"/>
</dbReference>
<dbReference type="Proteomes" id="UP000679779">
    <property type="component" value="Unassembled WGS sequence"/>
</dbReference>
<sequence>MPTEQHIKTAMQSYIDCFNRDDLEGILSLYAEDAVVEDPAGSEPVRGKAAIAEFYRNVVNGTTRICREEPIRGSHANSGAMAVHIETKVEGATIVIHVIEIMSFNDDGRIASMTAYWGKGDMETR</sequence>
<dbReference type="EMBL" id="BORQ01000001">
    <property type="protein sequence ID" value="GIO29500.1"/>
    <property type="molecule type" value="Genomic_DNA"/>
</dbReference>
<name>A0A920C829_9BACL</name>
<protein>
    <recommendedName>
        <fullName evidence="1">SnoaL-like domain-containing protein</fullName>
    </recommendedName>
</protein>
<comment type="caution">
    <text evidence="2">The sequence shown here is derived from an EMBL/GenBank/DDBJ whole genome shotgun (WGS) entry which is preliminary data.</text>
</comment>
<dbReference type="SUPFAM" id="SSF54427">
    <property type="entry name" value="NTF2-like"/>
    <property type="match status" value="1"/>
</dbReference>
<reference evidence="2" key="1">
    <citation type="submission" date="2021-03" db="EMBL/GenBank/DDBJ databases">
        <title>Antimicrobial resistance genes in bacteria isolated from Japanese honey, and their potential for conferring macrolide and lincosamide resistance in the American foulbrood pathogen Paenibacillus larvae.</title>
        <authorList>
            <person name="Okamoto M."/>
            <person name="Kumagai M."/>
            <person name="Kanamori H."/>
            <person name="Takamatsu D."/>
        </authorList>
    </citation>
    <scope>NUCLEOTIDE SEQUENCE</scope>
    <source>
        <strain evidence="2">J2TS6</strain>
    </source>
</reference>
<organism evidence="2 3">
    <name type="scientific">Paenibacillus albilobatus</name>
    <dbReference type="NCBI Taxonomy" id="2716884"/>
    <lineage>
        <taxon>Bacteria</taxon>
        <taxon>Bacillati</taxon>
        <taxon>Bacillota</taxon>
        <taxon>Bacilli</taxon>
        <taxon>Bacillales</taxon>
        <taxon>Paenibacillaceae</taxon>
        <taxon>Paenibacillus</taxon>
    </lineage>
</organism>
<evidence type="ECO:0000259" key="1">
    <source>
        <dbReference type="Pfam" id="PF12680"/>
    </source>
</evidence>
<proteinExistence type="predicted"/>
<keyword evidence="3" id="KW-1185">Reference proteome</keyword>
<dbReference type="Gene3D" id="3.10.450.50">
    <property type="match status" value="1"/>
</dbReference>
<dbReference type="RefSeq" id="WP_160037951.1">
    <property type="nucleotide sequence ID" value="NZ_BORQ01000001.1"/>
</dbReference>
<accession>A0A920C829</accession>
<dbReference type="AlphaFoldDB" id="A0A920C829"/>
<dbReference type="InterPro" id="IPR032710">
    <property type="entry name" value="NTF2-like_dom_sf"/>
</dbReference>
<evidence type="ECO:0000313" key="2">
    <source>
        <dbReference type="EMBL" id="GIO29500.1"/>
    </source>
</evidence>
<gene>
    <name evidence="2" type="ORF">J2TS6_06410</name>
</gene>